<feature type="transmembrane region" description="Helical" evidence="1">
    <location>
        <begin position="124"/>
        <end position="148"/>
    </location>
</feature>
<dbReference type="EMBL" id="CP120576">
    <property type="protein sequence ID" value="WEY83408.1"/>
    <property type="molecule type" value="Genomic_DNA"/>
</dbReference>
<organism evidence="2 5">
    <name type="scientific">Bacillus subtilis</name>
    <dbReference type="NCBI Taxonomy" id="1423"/>
    <lineage>
        <taxon>Bacteria</taxon>
        <taxon>Bacillati</taxon>
        <taxon>Bacillota</taxon>
        <taxon>Bacilli</taxon>
        <taxon>Bacillales</taxon>
        <taxon>Bacillaceae</taxon>
        <taxon>Bacillus</taxon>
    </lineage>
</organism>
<feature type="transmembrane region" description="Helical" evidence="1">
    <location>
        <begin position="85"/>
        <end position="104"/>
    </location>
</feature>
<comment type="similarity">
    <text evidence="1">Belongs to the vitamin uptake transporter (VUT/ECF) (TC 2.A.88) family. Q precursor transporter subfamily.</text>
</comment>
<feature type="transmembrane region" description="Helical" evidence="1">
    <location>
        <begin position="194"/>
        <end position="217"/>
    </location>
</feature>
<name>A0A0C3GK68_BACIU</name>
<sequence length="229" mass="25627">MFNNSFWIFFAIIHFIIVLLFYKGFGKMGLFVWIGFATVCANLQVVKTVELFGLTATLGNVMYGTIFFATDVLNEKYGPAEARKAVWLGFSTLLTLTFVMQGVLLFEPASSDISQTALETIFGFLPRVALGSLLAFIFSQTLDVYVYSAIRRIFPSDRLLWLRNGGSTAVSQLFDTFIFTAVAFLGIYPAGVWLHIFISTYLIKFAVSLISLPYAYAAKKMIPKDERSS</sequence>
<feature type="transmembrane region" description="Helical" evidence="1">
    <location>
        <begin position="29"/>
        <end position="46"/>
    </location>
</feature>
<keyword evidence="1" id="KW-0812">Transmembrane</keyword>
<keyword evidence="1" id="KW-0472">Membrane</keyword>
<dbReference type="EMBL" id="JXBC01000003">
    <property type="protein sequence ID" value="KIU11320.1"/>
    <property type="molecule type" value="Genomic_DNA"/>
</dbReference>
<evidence type="ECO:0000313" key="2">
    <source>
        <dbReference type="EMBL" id="KIU11320.1"/>
    </source>
</evidence>
<reference evidence="4" key="3">
    <citation type="submission" date="2023-03" db="EMBL/GenBank/DDBJ databases">
        <title>Complete genome sequences of 52 Bacillus and Priestia strains isolated from West-African fermentations and 26 reference strains from the DSMZ collection.</title>
        <authorList>
            <person name="Wiedenbein E.S."/>
            <person name="Canoy T.S."/>
            <person name="Hui Y."/>
            <person name="Parkouda C."/>
            <person name="Dawende C."/>
            <person name="Ametefe E."/>
            <person name="Jespersen L."/>
            <person name="Nielsen D.S."/>
        </authorList>
    </citation>
    <scope>NUCLEOTIDE SEQUENCE</scope>
    <source>
        <strain evidence="4">PRO56</strain>
    </source>
</reference>
<dbReference type="Proteomes" id="UP000076442">
    <property type="component" value="Unassembled WGS sequence"/>
</dbReference>
<dbReference type="PANTHER" id="PTHR34300">
    <property type="entry name" value="QUEUOSINE PRECURSOR TRANSPORTER-RELATED"/>
    <property type="match status" value="1"/>
</dbReference>
<reference evidence="3 6" key="2">
    <citation type="submission" date="2015-09" db="EMBL/GenBank/DDBJ databases">
        <title>Spore heat resistance.</title>
        <authorList>
            <person name="Boekhorst J."/>
            <person name="Berendsen E.M."/>
            <person name="Wells-Bennik M.H."/>
            <person name="Kuipers O.P."/>
        </authorList>
    </citation>
    <scope>NUCLEOTIDE SEQUENCE [LARGE SCALE GENOMIC DNA]</scope>
    <source>
        <strain evidence="3 6">B4122</strain>
    </source>
</reference>
<dbReference type="AlphaFoldDB" id="A0A0C3GK68"/>
<dbReference type="GO" id="GO:0005886">
    <property type="term" value="C:plasma membrane"/>
    <property type="evidence" value="ECO:0007669"/>
    <property type="project" value="UniProtKB-SubCell"/>
</dbReference>
<proteinExistence type="inferred from homology"/>
<gene>
    <name evidence="4" type="primary">queP</name>
    <name evidence="3" type="ORF">B4122_2068</name>
    <name evidence="4" type="ORF">P5633_13345</name>
    <name evidence="2" type="ORF">SC09_Contig24orf00261</name>
</gene>
<keyword evidence="1" id="KW-0813">Transport</keyword>
<dbReference type="HAMAP" id="MF_02088">
    <property type="entry name" value="Q_prec_transport"/>
    <property type="match status" value="1"/>
</dbReference>
<dbReference type="Proteomes" id="UP000032247">
    <property type="component" value="Unassembled WGS sequence"/>
</dbReference>
<evidence type="ECO:0000313" key="6">
    <source>
        <dbReference type="Proteomes" id="UP000076442"/>
    </source>
</evidence>
<feature type="transmembrane region" description="Helical" evidence="1">
    <location>
        <begin position="6"/>
        <end position="22"/>
    </location>
</feature>
<accession>A0A0C3GK68</accession>
<keyword evidence="1" id="KW-1133">Transmembrane helix</keyword>
<dbReference type="PANTHER" id="PTHR34300:SF2">
    <property type="entry name" value="QUEUOSINE PRECURSOR TRANSPORTER-RELATED"/>
    <property type="match status" value="1"/>
</dbReference>
<dbReference type="STRING" id="483913.AN935_10685"/>
<feature type="transmembrane region" description="Helical" evidence="1">
    <location>
        <begin position="169"/>
        <end position="188"/>
    </location>
</feature>
<dbReference type="RefSeq" id="WP_014477139.1">
    <property type="nucleotide sequence ID" value="NZ_AP028964.1"/>
</dbReference>
<dbReference type="Proteomes" id="UP001214898">
    <property type="component" value="Chromosome"/>
</dbReference>
<evidence type="ECO:0000313" key="4">
    <source>
        <dbReference type="EMBL" id="WEY83408.1"/>
    </source>
</evidence>
<dbReference type="GO" id="GO:0022857">
    <property type="term" value="F:transmembrane transporter activity"/>
    <property type="evidence" value="ECO:0007669"/>
    <property type="project" value="UniProtKB-UniRule"/>
</dbReference>
<dbReference type="EMBL" id="LJZV01000012">
    <property type="protein sequence ID" value="KZD91426.1"/>
    <property type="molecule type" value="Genomic_DNA"/>
</dbReference>
<comment type="subcellular location">
    <subcellularLocation>
        <location evidence="1">Cell membrane</location>
        <topology evidence="1">Multi-pass membrane protein</topology>
    </subcellularLocation>
</comment>
<evidence type="ECO:0000313" key="5">
    <source>
        <dbReference type="Proteomes" id="UP000032247"/>
    </source>
</evidence>
<feature type="transmembrane region" description="Helical" evidence="1">
    <location>
        <begin position="52"/>
        <end position="73"/>
    </location>
</feature>
<keyword evidence="1" id="KW-1003">Cell membrane</keyword>
<reference evidence="2 5" key="1">
    <citation type="submission" date="2014-12" db="EMBL/GenBank/DDBJ databases">
        <title>Comparative genome analysis of Bacillus coagulans HM-08, Clostridium butyricum HM-68, Bacillus subtilis HM-66 and Bacillus licheniformis BL-09.</title>
        <authorList>
            <person name="Zhang H."/>
        </authorList>
    </citation>
    <scope>NUCLEOTIDE SEQUENCE [LARGE SCALE GENOMIC DNA]</scope>
    <source>
        <strain evidence="2 5">HM-66</strain>
    </source>
</reference>
<comment type="function">
    <text evidence="1">Involved in the import of queuosine (Q) precursors, required for Q precursor salvage.</text>
</comment>
<dbReference type="Pfam" id="PF02592">
    <property type="entry name" value="Vut_1"/>
    <property type="match status" value="1"/>
</dbReference>
<protein>
    <recommendedName>
        <fullName evidence="1">Probable queuosine precursor transporter</fullName>
        <shortName evidence="1">Q precursor transporter</shortName>
    </recommendedName>
</protein>
<evidence type="ECO:0000313" key="3">
    <source>
        <dbReference type="EMBL" id="KZD91426.1"/>
    </source>
</evidence>
<dbReference type="InterPro" id="IPR003744">
    <property type="entry name" value="YhhQ"/>
</dbReference>
<evidence type="ECO:0000256" key="1">
    <source>
        <dbReference type="HAMAP-Rule" id="MF_02088"/>
    </source>
</evidence>
<dbReference type="PATRIC" id="fig|1423.134.peg.201"/>
<dbReference type="NCBIfam" id="TIGR00697">
    <property type="entry name" value="queuosine precursor transporter"/>
    <property type="match status" value="1"/>
</dbReference>